<name>A0ABQ8SLT0_PERAM</name>
<accession>A0ABQ8SLT0</accession>
<dbReference type="Proteomes" id="UP001148838">
    <property type="component" value="Unassembled WGS sequence"/>
</dbReference>
<evidence type="ECO:0000313" key="1">
    <source>
        <dbReference type="EMBL" id="KAJ4434794.1"/>
    </source>
</evidence>
<proteinExistence type="predicted"/>
<sequence>MIPLPFRVWLTVVPSSMSCHEPNGERTVYSTTTNNEWLHIHWGRSSVIARSRLYIGASLKPRKETEMMMKEGNCDCDDEMNPRFRSVYETTLHRDEFGELHFHCDVVASSKMPKFSVPLRSKLQNYVNTFESDVFCTDGIINGLMKPSLVPKHTRTHLYKTLARPVLCYGSEVCTLRKSNENRITVLPVKLSLCAEQQDTLNDIKEMKTSYKNWE</sequence>
<dbReference type="PROSITE" id="PS51257">
    <property type="entry name" value="PROKAR_LIPOPROTEIN"/>
    <property type="match status" value="1"/>
</dbReference>
<gene>
    <name evidence="1" type="ORF">ANN_23365</name>
</gene>
<reference evidence="1 2" key="1">
    <citation type="journal article" date="2022" name="Allergy">
        <title>Genome assembly and annotation of Periplaneta americana reveal a comprehensive cockroach allergen profile.</title>
        <authorList>
            <person name="Wang L."/>
            <person name="Xiong Q."/>
            <person name="Saelim N."/>
            <person name="Wang L."/>
            <person name="Nong W."/>
            <person name="Wan A.T."/>
            <person name="Shi M."/>
            <person name="Liu X."/>
            <person name="Cao Q."/>
            <person name="Hui J.H.L."/>
            <person name="Sookrung N."/>
            <person name="Leung T.F."/>
            <person name="Tungtrongchitr A."/>
            <person name="Tsui S.K.W."/>
        </authorList>
    </citation>
    <scope>NUCLEOTIDE SEQUENCE [LARGE SCALE GENOMIC DNA]</scope>
    <source>
        <strain evidence="1">PWHHKU_190912</strain>
    </source>
</reference>
<keyword evidence="2" id="KW-1185">Reference proteome</keyword>
<protein>
    <submittedName>
        <fullName evidence="1">Uncharacterized protein</fullName>
    </submittedName>
</protein>
<dbReference type="EMBL" id="JAJSOF020000025">
    <property type="protein sequence ID" value="KAJ4434794.1"/>
    <property type="molecule type" value="Genomic_DNA"/>
</dbReference>
<organism evidence="1 2">
    <name type="scientific">Periplaneta americana</name>
    <name type="common">American cockroach</name>
    <name type="synonym">Blatta americana</name>
    <dbReference type="NCBI Taxonomy" id="6978"/>
    <lineage>
        <taxon>Eukaryota</taxon>
        <taxon>Metazoa</taxon>
        <taxon>Ecdysozoa</taxon>
        <taxon>Arthropoda</taxon>
        <taxon>Hexapoda</taxon>
        <taxon>Insecta</taxon>
        <taxon>Pterygota</taxon>
        <taxon>Neoptera</taxon>
        <taxon>Polyneoptera</taxon>
        <taxon>Dictyoptera</taxon>
        <taxon>Blattodea</taxon>
        <taxon>Blattoidea</taxon>
        <taxon>Blattidae</taxon>
        <taxon>Blattinae</taxon>
        <taxon>Periplaneta</taxon>
    </lineage>
</organism>
<comment type="caution">
    <text evidence="1">The sequence shown here is derived from an EMBL/GenBank/DDBJ whole genome shotgun (WGS) entry which is preliminary data.</text>
</comment>
<evidence type="ECO:0000313" key="2">
    <source>
        <dbReference type="Proteomes" id="UP001148838"/>
    </source>
</evidence>